<name>A0A9D1HL20_9FIRM</name>
<evidence type="ECO:0000313" key="1">
    <source>
        <dbReference type="EMBL" id="HIU12465.1"/>
    </source>
</evidence>
<sequence length="751" mass="87740">MAIKDQIQQIISIRQLKGEKLKKKKETLQQVKDKLRECDQLYSQARQISDEKLRRQYMELFSTVQTKKVQRELDILIRRMNEGMKRFSRNYISIATVGRARQGKSQFLQTVGNLDNDIIPAYSATDCTGATSIIHNDMSQKVGEVKVKITFKQPEDLVRIVEGYIQGIDPSYLEDHPVEFDDIAYLPLSELELRVEEGNVSQATPLKHLTKIVEHFEEIRDLFGKSPEVMTDPELIRTYVAQNNGKSSDDPELERYYSYLAVQRADIYCRFYEDCGDIVLVDTVGLEDTQFGIEEAMLNTVDQECDAAIVVTKPIAGVHKTDEQIYNLLRDHFKNRRMDQWLFYAVNWYKGQNDNVVHAFKHDVENGNFAVCDCMIVDCSDPVDVRDHFVMPMLQKLVANMDTIDQAYLNEINELEKAFFKKYEAFIAELPEAKTFDPGAQEGIKAFLKGKDCYHKLAANLRNRVEYWNEEKDQPNSNLWNRVQKILNHMDDLPPSAEVLQKTINENGALLPVDLWHAALHYTRNEITDQFIAIDDVLEKETREFKNSLVSDLYHELKNLSDGEGVEKTDEEDMVEWLKEMMDHVINDKPQYEQIHKAFQFLYQFEFNTRAQLIQEIRRQLYIINPICQEYAMPMYNFQRANAGKAVYHYLTSRLSVIEDDLRYSLSKLYRAPNQAFYAASEEFYDRLTFASNLKDGQFKSMDTVWGEFFMEYSKQLWQDNLEKYDEPNALVEKYHTILQDLGQLVTLARY</sequence>
<protein>
    <recommendedName>
        <fullName evidence="3">Dynamin family protein</fullName>
    </recommendedName>
</protein>
<evidence type="ECO:0008006" key="3">
    <source>
        <dbReference type="Google" id="ProtNLM"/>
    </source>
</evidence>
<proteinExistence type="predicted"/>
<gene>
    <name evidence="1" type="ORF">IAD15_00090</name>
</gene>
<dbReference type="Proteomes" id="UP000824175">
    <property type="component" value="Unassembled WGS sequence"/>
</dbReference>
<dbReference type="EMBL" id="DVMJ01000001">
    <property type="protein sequence ID" value="HIU12465.1"/>
    <property type="molecule type" value="Genomic_DNA"/>
</dbReference>
<dbReference type="Gene3D" id="3.40.50.300">
    <property type="entry name" value="P-loop containing nucleotide triphosphate hydrolases"/>
    <property type="match status" value="1"/>
</dbReference>
<dbReference type="InterPro" id="IPR027417">
    <property type="entry name" value="P-loop_NTPase"/>
</dbReference>
<dbReference type="AlphaFoldDB" id="A0A9D1HL20"/>
<dbReference type="SUPFAM" id="SSF52540">
    <property type="entry name" value="P-loop containing nucleoside triphosphate hydrolases"/>
    <property type="match status" value="1"/>
</dbReference>
<reference evidence="1" key="2">
    <citation type="journal article" date="2021" name="PeerJ">
        <title>Extensive microbial diversity within the chicken gut microbiome revealed by metagenomics and culture.</title>
        <authorList>
            <person name="Gilroy R."/>
            <person name="Ravi A."/>
            <person name="Getino M."/>
            <person name="Pursley I."/>
            <person name="Horton D.L."/>
            <person name="Alikhan N.F."/>
            <person name="Baker D."/>
            <person name="Gharbi K."/>
            <person name="Hall N."/>
            <person name="Watson M."/>
            <person name="Adriaenssens E.M."/>
            <person name="Foster-Nyarko E."/>
            <person name="Jarju S."/>
            <person name="Secka A."/>
            <person name="Antonio M."/>
            <person name="Oren A."/>
            <person name="Chaudhuri R.R."/>
            <person name="La Ragione R."/>
            <person name="Hildebrand F."/>
            <person name="Pallen M.J."/>
        </authorList>
    </citation>
    <scope>NUCLEOTIDE SEQUENCE</scope>
    <source>
        <strain evidence="1">CHK195-11698</strain>
    </source>
</reference>
<accession>A0A9D1HL20</accession>
<organism evidence="1 2">
    <name type="scientific">Candidatus Fimiplasma intestinipullorum</name>
    <dbReference type="NCBI Taxonomy" id="2840825"/>
    <lineage>
        <taxon>Bacteria</taxon>
        <taxon>Bacillati</taxon>
        <taxon>Bacillota</taxon>
        <taxon>Clostridia</taxon>
        <taxon>Eubacteriales</taxon>
        <taxon>Candidatus Fimiplasma</taxon>
    </lineage>
</organism>
<reference evidence="1" key="1">
    <citation type="submission" date="2020-10" db="EMBL/GenBank/DDBJ databases">
        <authorList>
            <person name="Gilroy R."/>
        </authorList>
    </citation>
    <scope>NUCLEOTIDE SEQUENCE</scope>
    <source>
        <strain evidence="1">CHK195-11698</strain>
    </source>
</reference>
<comment type="caution">
    <text evidence="1">The sequence shown here is derived from an EMBL/GenBank/DDBJ whole genome shotgun (WGS) entry which is preliminary data.</text>
</comment>
<evidence type="ECO:0000313" key="2">
    <source>
        <dbReference type="Proteomes" id="UP000824175"/>
    </source>
</evidence>